<feature type="region of interest" description="Disordered" evidence="1">
    <location>
        <begin position="218"/>
        <end position="247"/>
    </location>
</feature>
<keyword evidence="3" id="KW-1185">Reference proteome</keyword>
<reference evidence="2 3" key="1">
    <citation type="submission" date="2024-07" db="EMBL/GenBank/DDBJ databases">
        <title>Section-level genome sequencing and comparative genomics of Aspergillus sections Usti and Cavernicolus.</title>
        <authorList>
            <consortium name="Lawrence Berkeley National Laboratory"/>
            <person name="Nybo J.L."/>
            <person name="Vesth T.C."/>
            <person name="Theobald S."/>
            <person name="Frisvad J.C."/>
            <person name="Larsen T.O."/>
            <person name="Kjaerboelling I."/>
            <person name="Rothschild-Mancinelli K."/>
            <person name="Lyhne E.K."/>
            <person name="Kogle M.E."/>
            <person name="Barry K."/>
            <person name="Clum A."/>
            <person name="Na H."/>
            <person name="Ledsgaard L."/>
            <person name="Lin J."/>
            <person name="Lipzen A."/>
            <person name="Kuo A."/>
            <person name="Riley R."/>
            <person name="Mondo S."/>
            <person name="LaButti K."/>
            <person name="Haridas S."/>
            <person name="Pangalinan J."/>
            <person name="Salamov A.A."/>
            <person name="Simmons B.A."/>
            <person name="Magnuson J.K."/>
            <person name="Chen J."/>
            <person name="Drula E."/>
            <person name="Henrissat B."/>
            <person name="Wiebenga A."/>
            <person name="Lubbers R.J."/>
            <person name="Gomes A.C."/>
            <person name="Macurrencykelacurrency M.R."/>
            <person name="Stajich J."/>
            <person name="Grigoriev I.V."/>
            <person name="Mortensen U.H."/>
            <person name="De vries R.P."/>
            <person name="Baker S.E."/>
            <person name="Andersen M.R."/>
        </authorList>
    </citation>
    <scope>NUCLEOTIDE SEQUENCE [LARGE SCALE GENOMIC DNA]</scope>
    <source>
        <strain evidence="2 3">CBS 756.74</strain>
    </source>
</reference>
<evidence type="ECO:0000313" key="2">
    <source>
        <dbReference type="EMBL" id="KAL2843200.1"/>
    </source>
</evidence>
<dbReference type="RefSeq" id="XP_070895473.1">
    <property type="nucleotide sequence ID" value="XM_071041238.1"/>
</dbReference>
<comment type="caution">
    <text evidence="2">The sequence shown here is derived from an EMBL/GenBank/DDBJ whole genome shotgun (WGS) entry which is preliminary data.</text>
</comment>
<protein>
    <submittedName>
        <fullName evidence="2">Uncharacterized protein</fullName>
    </submittedName>
</protein>
<feature type="compositionally biased region" description="Polar residues" evidence="1">
    <location>
        <begin position="218"/>
        <end position="241"/>
    </location>
</feature>
<evidence type="ECO:0000256" key="1">
    <source>
        <dbReference type="SAM" id="MobiDB-lite"/>
    </source>
</evidence>
<name>A0ABR4JT35_9EURO</name>
<gene>
    <name evidence="2" type="ORF">BJX68DRAFT_244065</name>
</gene>
<dbReference type="EMBL" id="JBFXLR010000047">
    <property type="protein sequence ID" value="KAL2843200.1"/>
    <property type="molecule type" value="Genomic_DNA"/>
</dbReference>
<evidence type="ECO:0000313" key="3">
    <source>
        <dbReference type="Proteomes" id="UP001610444"/>
    </source>
</evidence>
<dbReference type="Proteomes" id="UP001610444">
    <property type="component" value="Unassembled WGS sequence"/>
</dbReference>
<feature type="compositionally biased region" description="Basic residues" evidence="1">
    <location>
        <begin position="142"/>
        <end position="151"/>
    </location>
</feature>
<proteinExistence type="predicted"/>
<sequence length="336" mass="37139">MTRAKRRTIVRWSGIIFLHDNCPRYSLTCLTISDDLDQLLLLTVHYVCSAKNVKIPWAEVAQVMGHNTSEGAIVQHLDKARKKRAAEGKAVPPPRKRGSAGGGGGASRTIHAPIAQGRKAQMPAPESCGSSDEEWVENGGLQRKRPRRKARAIYAEPPKPESEDSEDSDSEMLVPNADFLQLPNDRNQPKGQRSPSPKQSLVVALKCPKWFSGHTQDAPFTSPVSTSFDETVTPTNSTFSHPDSDVEHDPYIDCGNGAGPENKIAPSEYPGYDLPPIEPFDPYEQFTVDASSYLFPENFQLEGEYSGLPRDGMDFAGNILDSGYWHEGEMMGQYQY</sequence>
<accession>A0ABR4JT35</accession>
<dbReference type="GeneID" id="98156402"/>
<feature type="region of interest" description="Disordered" evidence="1">
    <location>
        <begin position="77"/>
        <end position="171"/>
    </location>
</feature>
<organism evidence="2 3">
    <name type="scientific">Aspergillus pseudodeflectus</name>
    <dbReference type="NCBI Taxonomy" id="176178"/>
    <lineage>
        <taxon>Eukaryota</taxon>
        <taxon>Fungi</taxon>
        <taxon>Dikarya</taxon>
        <taxon>Ascomycota</taxon>
        <taxon>Pezizomycotina</taxon>
        <taxon>Eurotiomycetes</taxon>
        <taxon>Eurotiomycetidae</taxon>
        <taxon>Eurotiales</taxon>
        <taxon>Aspergillaceae</taxon>
        <taxon>Aspergillus</taxon>
        <taxon>Aspergillus subgen. Nidulantes</taxon>
    </lineage>
</organism>